<keyword evidence="3" id="KW-1185">Reference proteome</keyword>
<evidence type="ECO:0000313" key="3">
    <source>
        <dbReference type="Proteomes" id="UP000077412"/>
    </source>
</evidence>
<sequence>MKQKVLILIAVIGVLAAGCMNDDKKPVEESRDMRNNVEQDRDKPLNVQYNDQTPTNMTQVDYAKWGKIALKETKKKYPNSRVSDYQYDTRRVAPDGTITDYFDFTVYQDNTKRLVKVGVMHDDNKLIDMKFEEMS</sequence>
<dbReference type="Proteomes" id="UP000077412">
    <property type="component" value="Chromosome"/>
</dbReference>
<protein>
    <recommendedName>
        <fullName evidence="4">DUF3889 domain-containing protein</fullName>
    </recommendedName>
</protein>
<dbReference type="KEGG" id="far:ABE41_019120"/>
<dbReference type="Pfam" id="PF13028">
    <property type="entry name" value="DUF3889"/>
    <property type="match status" value="1"/>
</dbReference>
<gene>
    <name evidence="2" type="ORF">ABE41_019120</name>
</gene>
<organism evidence="2 3">
    <name type="scientific">Fictibacillus arsenicus</name>
    <dbReference type="NCBI Taxonomy" id="255247"/>
    <lineage>
        <taxon>Bacteria</taxon>
        <taxon>Bacillati</taxon>
        <taxon>Bacillota</taxon>
        <taxon>Bacilli</taxon>
        <taxon>Bacillales</taxon>
        <taxon>Fictibacillaceae</taxon>
        <taxon>Fictibacillus</taxon>
    </lineage>
</organism>
<feature type="region of interest" description="Disordered" evidence="1">
    <location>
        <begin position="24"/>
        <end position="53"/>
    </location>
</feature>
<dbReference type="AlphaFoldDB" id="A0A1B1Z9S2"/>
<name>A0A1B1Z9S2_9BACL</name>
<dbReference type="STRING" id="255247.ABE41_019120"/>
<reference evidence="2 3" key="1">
    <citation type="submission" date="2016-08" db="EMBL/GenBank/DDBJ databases">
        <title>Complete genome sequence of Fictibacillus arsenicus G25-54, a strain with toxicity to nematodes and a potential arsenic-resistance activity.</title>
        <authorList>
            <person name="Zheng Z."/>
        </authorList>
    </citation>
    <scope>NUCLEOTIDE SEQUENCE [LARGE SCALE GENOMIC DNA]</scope>
    <source>
        <strain evidence="2 3">G25-54</strain>
    </source>
</reference>
<dbReference type="RefSeq" id="WP_066293900.1">
    <property type="nucleotide sequence ID" value="NZ_CP016761.1"/>
</dbReference>
<feature type="compositionally biased region" description="Basic and acidic residues" evidence="1">
    <location>
        <begin position="24"/>
        <end position="44"/>
    </location>
</feature>
<evidence type="ECO:0000256" key="1">
    <source>
        <dbReference type="SAM" id="MobiDB-lite"/>
    </source>
</evidence>
<dbReference type="EMBL" id="CP016761">
    <property type="protein sequence ID" value="ANX14129.1"/>
    <property type="molecule type" value="Genomic_DNA"/>
</dbReference>
<dbReference type="Gene3D" id="3.10.450.390">
    <property type="entry name" value="Protein of unknown function DUF3889"/>
    <property type="match status" value="1"/>
</dbReference>
<evidence type="ECO:0008006" key="4">
    <source>
        <dbReference type="Google" id="ProtNLM"/>
    </source>
</evidence>
<accession>A0A1B1Z9S2</accession>
<dbReference type="PROSITE" id="PS51257">
    <property type="entry name" value="PROKAR_LIPOPROTEIN"/>
    <property type="match status" value="1"/>
</dbReference>
<dbReference type="InterPro" id="IPR024987">
    <property type="entry name" value="DUF3889"/>
</dbReference>
<evidence type="ECO:0000313" key="2">
    <source>
        <dbReference type="EMBL" id="ANX14129.1"/>
    </source>
</evidence>
<proteinExistence type="predicted"/>